<keyword evidence="12" id="KW-1185">Reference proteome</keyword>
<evidence type="ECO:0000313" key="12">
    <source>
        <dbReference type="Proteomes" id="UP000095280"/>
    </source>
</evidence>
<evidence type="ECO:0000256" key="5">
    <source>
        <dbReference type="ARBA" id="ARBA00022490"/>
    </source>
</evidence>
<dbReference type="PANTHER" id="PTHR46349:SF6">
    <property type="entry name" value="MYOSIN-6-LIKE"/>
    <property type="match status" value="1"/>
</dbReference>
<dbReference type="WBParaSite" id="maker-uti_cns_0008327-snap-gene-0.2-mRNA-1">
    <property type="protein sequence ID" value="maker-uti_cns_0008327-snap-gene-0.2-mRNA-1"/>
    <property type="gene ID" value="maker-uti_cns_0008327-snap-gene-0.2"/>
</dbReference>
<accession>A0A1I8HVR0</accession>
<keyword evidence="9" id="KW-0514">Muscle protein</keyword>
<dbReference type="Proteomes" id="UP000095280">
    <property type="component" value="Unplaced"/>
</dbReference>
<feature type="compositionally biased region" description="Low complexity" evidence="10">
    <location>
        <begin position="127"/>
        <end position="147"/>
    </location>
</feature>
<dbReference type="AlphaFoldDB" id="A0A1I8HVR0"/>
<keyword evidence="5" id="KW-0963">Cytoplasm</keyword>
<protein>
    <recommendedName>
        <fullName evidence="3">Paramyosin</fullName>
    </recommendedName>
</protein>
<feature type="compositionally biased region" description="Basic and acidic residues" evidence="10">
    <location>
        <begin position="116"/>
        <end position="126"/>
    </location>
</feature>
<comment type="subcellular location">
    <subcellularLocation>
        <location evidence="1">Cytoplasm</location>
        <location evidence="1">Myofibril</location>
    </subcellularLocation>
</comment>
<feature type="compositionally biased region" description="Basic and acidic residues" evidence="10">
    <location>
        <begin position="148"/>
        <end position="174"/>
    </location>
</feature>
<dbReference type="InterPro" id="IPR002928">
    <property type="entry name" value="Myosin_tail"/>
</dbReference>
<name>A0A1I8HVR0_9PLAT</name>
<comment type="similarity">
    <text evidence="2">Belongs to the paramyosin family.</text>
</comment>
<evidence type="ECO:0000256" key="2">
    <source>
        <dbReference type="ARBA" id="ARBA00008447"/>
    </source>
</evidence>
<dbReference type="GO" id="GO:0032982">
    <property type="term" value="C:myosin filament"/>
    <property type="evidence" value="ECO:0007669"/>
    <property type="project" value="UniProtKB-KW"/>
</dbReference>
<evidence type="ECO:0000256" key="9">
    <source>
        <dbReference type="ARBA" id="ARBA00023179"/>
    </source>
</evidence>
<evidence type="ECO:0000256" key="8">
    <source>
        <dbReference type="ARBA" id="ARBA00023175"/>
    </source>
</evidence>
<dbReference type="PANTHER" id="PTHR46349">
    <property type="entry name" value="CINGULIN-LIKE PROTEIN 1-RELATED"/>
    <property type="match status" value="1"/>
</dbReference>
<organism evidence="12 13">
    <name type="scientific">Macrostomum lignano</name>
    <dbReference type="NCBI Taxonomy" id="282301"/>
    <lineage>
        <taxon>Eukaryota</taxon>
        <taxon>Metazoa</taxon>
        <taxon>Spiralia</taxon>
        <taxon>Lophotrochozoa</taxon>
        <taxon>Platyhelminthes</taxon>
        <taxon>Rhabditophora</taxon>
        <taxon>Macrostomorpha</taxon>
        <taxon>Macrostomida</taxon>
        <taxon>Macrostomidae</taxon>
        <taxon>Macrostomum</taxon>
    </lineage>
</organism>
<evidence type="ECO:0000313" key="13">
    <source>
        <dbReference type="WBParaSite" id="maker-uti_cns_0008327-snap-gene-0.2-mRNA-1"/>
    </source>
</evidence>
<evidence type="ECO:0000256" key="4">
    <source>
        <dbReference type="ARBA" id="ARBA00022433"/>
    </source>
</evidence>
<dbReference type="Pfam" id="PF01576">
    <property type="entry name" value="Myosin_tail_1"/>
    <property type="match status" value="1"/>
</dbReference>
<feature type="region of interest" description="Disordered" evidence="10">
    <location>
        <begin position="1"/>
        <end position="174"/>
    </location>
</feature>
<feature type="region of interest" description="Disordered" evidence="10">
    <location>
        <begin position="230"/>
        <end position="268"/>
    </location>
</feature>
<reference evidence="13" key="1">
    <citation type="submission" date="2016-11" db="UniProtKB">
        <authorList>
            <consortium name="WormBaseParasite"/>
        </authorList>
    </citation>
    <scope>IDENTIFICATION</scope>
</reference>
<feature type="domain" description="Myosin tail" evidence="11">
    <location>
        <begin position="97"/>
        <end position="251"/>
    </location>
</feature>
<evidence type="ECO:0000259" key="11">
    <source>
        <dbReference type="Pfam" id="PF01576"/>
    </source>
</evidence>
<evidence type="ECO:0000256" key="6">
    <source>
        <dbReference type="ARBA" id="ARBA00023054"/>
    </source>
</evidence>
<evidence type="ECO:0000256" key="1">
    <source>
        <dbReference type="ARBA" id="ARBA00004657"/>
    </source>
</evidence>
<feature type="compositionally biased region" description="Low complexity" evidence="10">
    <location>
        <begin position="253"/>
        <end position="268"/>
    </location>
</feature>
<feature type="compositionally biased region" description="Basic residues" evidence="10">
    <location>
        <begin position="58"/>
        <end position="78"/>
    </location>
</feature>
<evidence type="ECO:0000256" key="7">
    <source>
        <dbReference type="ARBA" id="ARBA00023123"/>
    </source>
</evidence>
<dbReference type="GO" id="GO:0030016">
    <property type="term" value="C:myofibril"/>
    <property type="evidence" value="ECO:0007669"/>
    <property type="project" value="UniProtKB-SubCell"/>
</dbReference>
<dbReference type="GO" id="GO:0016459">
    <property type="term" value="C:myosin complex"/>
    <property type="evidence" value="ECO:0007669"/>
    <property type="project" value="InterPro"/>
</dbReference>
<keyword evidence="8" id="KW-0505">Motor protein</keyword>
<evidence type="ECO:0000256" key="10">
    <source>
        <dbReference type="SAM" id="MobiDB-lite"/>
    </source>
</evidence>
<feature type="compositionally biased region" description="Low complexity" evidence="10">
    <location>
        <begin position="89"/>
        <end position="101"/>
    </location>
</feature>
<keyword evidence="4" id="KW-0787">Thick filament</keyword>
<proteinExistence type="inferred from homology"/>
<keyword evidence="7" id="KW-0518">Myosin</keyword>
<evidence type="ECO:0000256" key="3">
    <source>
        <dbReference type="ARBA" id="ARBA00018623"/>
    </source>
</evidence>
<sequence length="268" mass="29722">MSAERKLNILTSCAPSSNPPNGPRKAAESERMEASDRIGELSASKRVSQRHQAQAGGRHQRYARRPRRAAQRGAQRRGARQEGRHGHARSASPTRSASSRARAARREGPARQMENALKELQARLDAAEGGAAQGRQARAGQAGVAAVRDLEGELDAEQRRHQETQKNARKSERRLKELSFASEEERKNQAKLQELVEKLQSKVKAYKRQVEEAEEIAAINLAKFRKVQHDLEESEERAEVAEQSLTKFRSKSRTSVSVTRVPSAAPAG</sequence>
<feature type="compositionally biased region" description="Basic and acidic residues" evidence="10">
    <location>
        <begin position="25"/>
        <end position="39"/>
    </location>
</feature>
<keyword evidence="6" id="KW-0175">Coiled coil</keyword>